<keyword evidence="2" id="KW-1185">Reference proteome</keyword>
<sequence length="1176" mass="132431">MSVVQEEATVGYWWSAADRTLQEECPPLQPTPLEGLQHCLTAIVTASEEGVLSLPWDVLQPLLASSEEETKKRRTLQAKMGEKEFGKRLSVLLAQLKNSMEASWKEKNAQNNNNNNNEAEKNKFVELQFIQKQIFTHFFTSVGTGMCNGIAKLLGEAEREKLNYYTQCLWDCWVDDYSGLHSGAGGNVYEVGLMDELLTTVYANKKATDQKEKARLLPSTVPYLLALYACDYTIHFLKLDDHSRRHHFVLLYDTYKLYVRDHLQTKHAQEGKRLLAALQQADGGADMEPYLNYISHVAYVLEHLLDCCNYRIQHSVDHLKKENEKWIARHASGNSKKEEDALLTAVGCILQQIPIVTQEDSTWLLALLFEEEGWLPVAVRMTQQLKRQSIPVEEEECKLKTRVEGSERKIQQRLLIASSIFNRHYKSSEDIFNFYEGFFTLFSDDQDKSEAWKNALLITNRINRQFISRYGGQAHKSSDADITFSEEYVRKNDLKCIAFQNLTFSAQDIILHGKNSNYVNNKNVLKCCFRAIPLETLEVLFRELSTVLSTTLTDYSGIEAILTEHNHRNNNNDFYRDGLEPKSSMSQLYYPLFFRLFQTVEEVCHEIQQAKPSVCRDDAYLSHYLSIALQEALSAVFCRAPGDKAGSAAASVGNHLKTDLCLAQLLMFFTSVLLNPKKGELDILSSALRRTFAETDASASPVSGILAYVHALIVKRKQCALLLYFLPPLRTLGMDDGAYVSGKLNLETNNNKGGNATVSVLGQVAASSLPYPCSSRCIGFSSPEANNNHYYYYNSNNKTDPKMALVNRQFLDAIHFVKSWFPFDTERTAMHPSKNNGVDPLSGMEEIFVTAGVASLERLVELFSVAETSGGKQNNNKGKKEKTVNTNGLIQSDVIRSVFESFFKLLLTFAEENNNTASCSEDEKWWYQHHKAIKNFLSSSMEKVAKALKDKYTTGHPKTTLLTVLKVYTTLVNKEDPDTWAAWLCRSTLPLLVEYPSQAGKDILRVQLTPYINIVSGPVLKEVRALLDKCNEDGKKRREAHLLQGEAALTHDLVKEGSKGKMVYADVSATLNELLLLLQVKAVRSPAEALAAAAAFPLLLSFLLTHVQDASRHVIDLLRHFLVQLLTRLTVVSSLAEHFALSLVLEALVERVVLDYKKQTAGVSLAPSAGAPRRHW</sequence>
<evidence type="ECO:0000313" key="2">
    <source>
        <dbReference type="Proteomes" id="UP000515908"/>
    </source>
</evidence>
<dbReference type="AlphaFoldDB" id="A0A7G2CF88"/>
<organism evidence="1 2">
    <name type="scientific">Angomonas deanei</name>
    <dbReference type="NCBI Taxonomy" id="59799"/>
    <lineage>
        <taxon>Eukaryota</taxon>
        <taxon>Discoba</taxon>
        <taxon>Euglenozoa</taxon>
        <taxon>Kinetoplastea</taxon>
        <taxon>Metakinetoplastina</taxon>
        <taxon>Trypanosomatida</taxon>
        <taxon>Trypanosomatidae</taxon>
        <taxon>Strigomonadinae</taxon>
        <taxon>Angomonas</taxon>
    </lineage>
</organism>
<protein>
    <submittedName>
        <fullName evidence="1">Uncharacterized protein</fullName>
    </submittedName>
</protein>
<evidence type="ECO:0000313" key="1">
    <source>
        <dbReference type="EMBL" id="CAD2217363.1"/>
    </source>
</evidence>
<dbReference type="EMBL" id="LR877152">
    <property type="protein sequence ID" value="CAD2217363.1"/>
    <property type="molecule type" value="Genomic_DNA"/>
</dbReference>
<dbReference type="Proteomes" id="UP000515908">
    <property type="component" value="Chromosome 08"/>
</dbReference>
<proteinExistence type="predicted"/>
<reference evidence="1 2" key="1">
    <citation type="submission" date="2020-08" db="EMBL/GenBank/DDBJ databases">
        <authorList>
            <person name="Newling K."/>
            <person name="Davey J."/>
            <person name="Forrester S."/>
        </authorList>
    </citation>
    <scope>NUCLEOTIDE SEQUENCE [LARGE SCALE GENOMIC DNA]</scope>
    <source>
        <strain evidence="2">Crithidia deanei Carvalho (ATCC PRA-265)</strain>
    </source>
</reference>
<dbReference type="VEuPathDB" id="TriTrypDB:ADEAN_000484100"/>
<accession>A0A7G2CF88</accession>
<name>A0A7G2CF88_9TRYP</name>
<gene>
    <name evidence="1" type="ORF">ADEAN_000484100</name>
</gene>